<comment type="caution">
    <text evidence="3">The sequence shown here is derived from an EMBL/GenBank/DDBJ whole genome shotgun (WGS) entry which is preliminary data.</text>
</comment>
<sequence>PRDASTKRLAEDMVRSISESIENMVAATGHPSEADDSGRQTGTLDADGLPSEWDMLNSSLPWIGLTASDATTKRLESKLYSAISAFIHLVARLVHRELSAANSANSDDFRLVLPYQKNDVTPDGSDDATKIDIGLRCRPVDGGLVLPETPDYWKMLAVIEVKRDAKRGNVDGAYAQLFGYTRNIYYNQPDRRFAWGLICCGSTVNACIFDNYKVYASPDIDVTSAAGRREFVRLLVGWSLCRRQQLGYDETIQYMEELNCYRIMVPRLDIPEEATPYYSNMIIKGADRLFGRHCRCFLATDKIPSDRVTEERPIDANVVIKDSWSLYSDAVDVPEESDDGEADSEGDVAADMANMHLRDEPSTTWPDIESLPAANSDHASTARSEVAMLRRIKERLEEQSDLDGLYPSIIDGGWLYQPTHAAPELDCTQLIIGELCAEQQQKAPFCLHVRYAMTPVGEPFQTISSIRELIVILHDVMRCHAAIYRRCGIMHRDISVNNIMVVQTDDGPRGLLIDFDCAFDSSVARSPVRPERTGTLPFMSIGNLSKSPLPHNVLDDWESLLYLICWTGTFGIQEPGPAATDDRELLIKSWTVGSPENIADQKKTVMNDRQLFYQKIIRKFDQNQTDCWRLEDLAEELQESLFFNDSLDDAQKALCHGTTTTDLSDFRDKRAFERRFSHVFGMGGGVDASTYGSVVIDPFVERARHAQTITEELLSKLQKYAESARGALKGSHA</sequence>
<accession>A0A9W8HVN9</accession>
<keyword evidence="4" id="KW-1185">Reference proteome</keyword>
<organism evidence="3 4">
    <name type="scientific">Coemansia guatemalensis</name>
    <dbReference type="NCBI Taxonomy" id="2761395"/>
    <lineage>
        <taxon>Eukaryota</taxon>
        <taxon>Fungi</taxon>
        <taxon>Fungi incertae sedis</taxon>
        <taxon>Zoopagomycota</taxon>
        <taxon>Kickxellomycotina</taxon>
        <taxon>Kickxellomycetes</taxon>
        <taxon>Kickxellales</taxon>
        <taxon>Kickxellaceae</taxon>
        <taxon>Coemansia</taxon>
    </lineage>
</organism>
<dbReference type="InterPro" id="IPR011009">
    <property type="entry name" value="Kinase-like_dom_sf"/>
</dbReference>
<dbReference type="AlphaFoldDB" id="A0A9W8HVN9"/>
<dbReference type="PANTHER" id="PTHR38248">
    <property type="entry name" value="FUNK1 6"/>
    <property type="match status" value="1"/>
</dbReference>
<gene>
    <name evidence="3" type="ORF">H4R20_002322</name>
</gene>
<dbReference type="OrthoDB" id="5584477at2759"/>
<feature type="non-terminal residue" evidence="3">
    <location>
        <position position="1"/>
    </location>
</feature>
<dbReference type="EMBL" id="JANBUO010000350">
    <property type="protein sequence ID" value="KAJ2804884.1"/>
    <property type="molecule type" value="Genomic_DNA"/>
</dbReference>
<evidence type="ECO:0000259" key="2">
    <source>
        <dbReference type="Pfam" id="PF17667"/>
    </source>
</evidence>
<dbReference type="InterPro" id="IPR008266">
    <property type="entry name" value="Tyr_kinase_AS"/>
</dbReference>
<dbReference type="Proteomes" id="UP001140094">
    <property type="component" value="Unassembled WGS sequence"/>
</dbReference>
<reference evidence="3" key="1">
    <citation type="submission" date="2022-07" db="EMBL/GenBank/DDBJ databases">
        <title>Phylogenomic reconstructions and comparative analyses of Kickxellomycotina fungi.</title>
        <authorList>
            <person name="Reynolds N.K."/>
            <person name="Stajich J.E."/>
            <person name="Barry K."/>
            <person name="Grigoriev I.V."/>
            <person name="Crous P."/>
            <person name="Smith M.E."/>
        </authorList>
    </citation>
    <scope>NUCLEOTIDE SEQUENCE</scope>
    <source>
        <strain evidence="3">NRRL 1565</strain>
    </source>
</reference>
<dbReference type="PROSITE" id="PS00109">
    <property type="entry name" value="PROTEIN_KINASE_TYR"/>
    <property type="match status" value="1"/>
</dbReference>
<feature type="region of interest" description="Disordered" evidence="1">
    <location>
        <begin position="20"/>
        <end position="45"/>
    </location>
</feature>
<feature type="domain" description="Fungal-type protein kinase" evidence="2">
    <location>
        <begin position="151"/>
        <end position="567"/>
    </location>
</feature>
<dbReference type="InterPro" id="IPR040976">
    <property type="entry name" value="Pkinase_fungal"/>
</dbReference>
<evidence type="ECO:0000313" key="3">
    <source>
        <dbReference type="EMBL" id="KAJ2804884.1"/>
    </source>
</evidence>
<dbReference type="Pfam" id="PF17667">
    <property type="entry name" value="Pkinase_fungal"/>
    <property type="match status" value="1"/>
</dbReference>
<name>A0A9W8HVN9_9FUNG</name>
<evidence type="ECO:0000256" key="1">
    <source>
        <dbReference type="SAM" id="MobiDB-lite"/>
    </source>
</evidence>
<dbReference type="Gene3D" id="1.10.510.10">
    <property type="entry name" value="Transferase(Phosphotransferase) domain 1"/>
    <property type="match status" value="1"/>
</dbReference>
<dbReference type="SUPFAM" id="SSF56112">
    <property type="entry name" value="Protein kinase-like (PK-like)"/>
    <property type="match status" value="1"/>
</dbReference>
<dbReference type="GO" id="GO:0004672">
    <property type="term" value="F:protein kinase activity"/>
    <property type="evidence" value="ECO:0007669"/>
    <property type="project" value="InterPro"/>
</dbReference>
<evidence type="ECO:0000313" key="4">
    <source>
        <dbReference type="Proteomes" id="UP001140094"/>
    </source>
</evidence>
<dbReference type="PANTHER" id="PTHR38248:SF2">
    <property type="entry name" value="FUNK1 11"/>
    <property type="match status" value="1"/>
</dbReference>
<proteinExistence type="predicted"/>
<protein>
    <recommendedName>
        <fullName evidence="2">Fungal-type protein kinase domain-containing protein</fullName>
    </recommendedName>
</protein>